<evidence type="ECO:0000256" key="1">
    <source>
        <dbReference type="SAM" id="MobiDB-lite"/>
    </source>
</evidence>
<feature type="compositionally biased region" description="Gly residues" evidence="1">
    <location>
        <begin position="19"/>
        <end position="30"/>
    </location>
</feature>
<name>A0A0F8XCF3_9ZZZZ</name>
<evidence type="ECO:0008006" key="3">
    <source>
        <dbReference type="Google" id="ProtNLM"/>
    </source>
</evidence>
<dbReference type="EMBL" id="LAZR01060041">
    <property type="protein sequence ID" value="KKK66518.1"/>
    <property type="molecule type" value="Genomic_DNA"/>
</dbReference>
<accession>A0A0F8XCF3</accession>
<feature type="region of interest" description="Disordered" evidence="1">
    <location>
        <begin position="73"/>
        <end position="221"/>
    </location>
</feature>
<feature type="compositionally biased region" description="Basic residues" evidence="1">
    <location>
        <begin position="73"/>
        <end position="87"/>
    </location>
</feature>
<proteinExistence type="predicted"/>
<feature type="region of interest" description="Disordered" evidence="1">
    <location>
        <begin position="1"/>
        <end position="55"/>
    </location>
</feature>
<feature type="compositionally biased region" description="Basic and acidic residues" evidence="1">
    <location>
        <begin position="92"/>
        <end position="111"/>
    </location>
</feature>
<comment type="caution">
    <text evidence="2">The sequence shown here is derived from an EMBL/GenBank/DDBJ whole genome shotgun (WGS) entry which is preliminary data.</text>
</comment>
<gene>
    <name evidence="2" type="ORF">LCGC14_2963280</name>
</gene>
<feature type="compositionally biased region" description="Basic and acidic residues" evidence="1">
    <location>
        <begin position="191"/>
        <end position="210"/>
    </location>
</feature>
<protein>
    <recommendedName>
        <fullName evidence="3">DUF5681 domain-containing protein</fullName>
    </recommendedName>
</protein>
<feature type="non-terminal residue" evidence="2">
    <location>
        <position position="1"/>
    </location>
</feature>
<organism evidence="2">
    <name type="scientific">marine sediment metagenome</name>
    <dbReference type="NCBI Taxonomy" id="412755"/>
    <lineage>
        <taxon>unclassified sequences</taxon>
        <taxon>metagenomes</taxon>
        <taxon>ecological metagenomes</taxon>
    </lineage>
</organism>
<dbReference type="AlphaFoldDB" id="A0A0F8XCF3"/>
<sequence>RKAASRPGYGPSRHPQSGKGMGVSGAGGVAKPGWATTKQPIPGGKKIPANNSYAGGHKNVKAAVMKAVRLVAKHKDKRGSTAHHGKGGGRAPRRELSVPEKHQLRIARDTMRMTPAMARVMGGPDIEESKKIIQELTGRPYREPRDEPAVGPGVTGGWQAEERQSPSGGGRPMPEPIVIDPDETPAQQRARRQERDRKEGFQQDAERRYDAPSGPYNEEDV</sequence>
<reference evidence="2" key="1">
    <citation type="journal article" date="2015" name="Nature">
        <title>Complex archaea that bridge the gap between prokaryotes and eukaryotes.</title>
        <authorList>
            <person name="Spang A."/>
            <person name="Saw J.H."/>
            <person name="Jorgensen S.L."/>
            <person name="Zaremba-Niedzwiedzka K."/>
            <person name="Martijn J."/>
            <person name="Lind A.E."/>
            <person name="van Eijk R."/>
            <person name="Schleper C."/>
            <person name="Guy L."/>
            <person name="Ettema T.J."/>
        </authorList>
    </citation>
    <scope>NUCLEOTIDE SEQUENCE</scope>
</reference>
<evidence type="ECO:0000313" key="2">
    <source>
        <dbReference type="EMBL" id="KKK66518.1"/>
    </source>
</evidence>